<dbReference type="GeneID" id="115625782"/>
<keyword evidence="4" id="KW-0963">Cytoplasm</keyword>
<keyword evidence="7" id="KW-1185">Reference proteome</keyword>
<reference evidence="8" key="1">
    <citation type="submission" date="2025-08" db="UniProtKB">
        <authorList>
            <consortium name="RefSeq"/>
        </authorList>
    </citation>
    <scope>IDENTIFICATION</scope>
    <source>
        <strain evidence="8">11010-0011.00</strain>
        <tissue evidence="8">Whole body</tissue>
    </source>
</reference>
<dbReference type="AlphaFoldDB" id="A0A6J2TL99"/>
<name>A0A6J2TL99_DROLE</name>
<evidence type="ECO:0000256" key="2">
    <source>
        <dbReference type="ARBA" id="ARBA00004210"/>
    </source>
</evidence>
<organism evidence="7 8">
    <name type="scientific">Drosophila lebanonensis</name>
    <name type="common">Fruit fly</name>
    <name type="synonym">Scaptodrosophila lebanonensis</name>
    <dbReference type="NCBI Taxonomy" id="7225"/>
    <lineage>
        <taxon>Eukaryota</taxon>
        <taxon>Metazoa</taxon>
        <taxon>Ecdysozoa</taxon>
        <taxon>Arthropoda</taxon>
        <taxon>Hexapoda</taxon>
        <taxon>Insecta</taxon>
        <taxon>Pterygota</taxon>
        <taxon>Neoptera</taxon>
        <taxon>Endopterygota</taxon>
        <taxon>Diptera</taxon>
        <taxon>Brachycera</taxon>
        <taxon>Muscomorpha</taxon>
        <taxon>Ephydroidea</taxon>
        <taxon>Drosophilidae</taxon>
        <taxon>Scaptodrosophila</taxon>
    </lineage>
</organism>
<evidence type="ECO:0000256" key="3">
    <source>
        <dbReference type="ARBA" id="ARBA00010821"/>
    </source>
</evidence>
<dbReference type="RefSeq" id="XP_030376814.1">
    <property type="nucleotide sequence ID" value="XM_030520954.1"/>
</dbReference>
<feature type="compositionally biased region" description="Polar residues" evidence="6">
    <location>
        <begin position="56"/>
        <end position="83"/>
    </location>
</feature>
<dbReference type="Pfam" id="PF14799">
    <property type="entry name" value="FAM195"/>
    <property type="match status" value="1"/>
</dbReference>
<proteinExistence type="inferred from homology"/>
<evidence type="ECO:0000256" key="5">
    <source>
        <dbReference type="ARBA" id="ARBA00023242"/>
    </source>
</evidence>
<comment type="similarity">
    <text evidence="3">Belongs to the MCRIP family.</text>
</comment>
<accession>A0A6J2TL99</accession>
<dbReference type="InterPro" id="IPR029428">
    <property type="entry name" value="MCRIP"/>
</dbReference>
<keyword evidence="5" id="KW-0539">Nucleus</keyword>
<evidence type="ECO:0000256" key="6">
    <source>
        <dbReference type="SAM" id="MobiDB-lite"/>
    </source>
</evidence>
<evidence type="ECO:0000313" key="7">
    <source>
        <dbReference type="Proteomes" id="UP000504634"/>
    </source>
</evidence>
<dbReference type="Proteomes" id="UP000504634">
    <property type="component" value="Unplaced"/>
</dbReference>
<protein>
    <submittedName>
        <fullName evidence="8">Uncharacterized protein LOC115625782</fullName>
    </submittedName>
</protein>
<feature type="region of interest" description="Disordered" evidence="6">
    <location>
        <begin position="11"/>
        <end position="85"/>
    </location>
</feature>
<evidence type="ECO:0000313" key="8">
    <source>
        <dbReference type="RefSeq" id="XP_030376814.1"/>
    </source>
</evidence>
<dbReference type="OrthoDB" id="8170061at2759"/>
<comment type="subcellular location">
    <subcellularLocation>
        <location evidence="2">Cytoplasm</location>
        <location evidence="2">Stress granule</location>
    </subcellularLocation>
    <subcellularLocation>
        <location evidence="1">Nucleus</location>
    </subcellularLocation>
</comment>
<sequence>MERNNGRYAYIRRQGNGNGNHQQHSSHNHHHAAGNNVNSSSSSSTAATNTAHNSQYSPTTSHNSNNSLYAAQSQQQSVPLSHPSQHDELIRYIREAWTKVNEQGTPIIYSESDNQLKNFKPFNLEKYWGQRLVENIHVSTQAGGHQ</sequence>
<evidence type="ECO:0000256" key="4">
    <source>
        <dbReference type="ARBA" id="ARBA00022490"/>
    </source>
</evidence>
<dbReference type="GO" id="GO:0010494">
    <property type="term" value="C:cytoplasmic stress granule"/>
    <property type="evidence" value="ECO:0007669"/>
    <property type="project" value="UniProtKB-SubCell"/>
</dbReference>
<gene>
    <name evidence="8" type="primary">LOC115625782</name>
</gene>
<dbReference type="GO" id="GO:0005634">
    <property type="term" value="C:nucleus"/>
    <property type="evidence" value="ECO:0007669"/>
    <property type="project" value="UniProtKB-SubCell"/>
</dbReference>
<feature type="compositionally biased region" description="Low complexity" evidence="6">
    <location>
        <begin position="33"/>
        <end position="55"/>
    </location>
</feature>
<evidence type="ECO:0000256" key="1">
    <source>
        <dbReference type="ARBA" id="ARBA00004123"/>
    </source>
</evidence>